<dbReference type="EMBL" id="JACHIA010000004">
    <property type="protein sequence ID" value="MBB6070420.1"/>
    <property type="molecule type" value="Genomic_DNA"/>
</dbReference>
<reference evidence="6 7" key="1">
    <citation type="submission" date="2020-08" db="EMBL/GenBank/DDBJ databases">
        <title>Genomic Encyclopedia of Type Strains, Phase IV (KMG-IV): sequencing the most valuable type-strain genomes for metagenomic binning, comparative biology and taxonomic classification.</title>
        <authorList>
            <person name="Goeker M."/>
        </authorList>
    </citation>
    <scope>NUCLEOTIDE SEQUENCE [LARGE SCALE GENOMIC DNA]</scope>
    <source>
        <strain evidence="6 7">DSM 29007</strain>
    </source>
</reference>
<comment type="subcellular location">
    <subcellularLocation>
        <location evidence="1">Membrane</location>
    </subcellularLocation>
</comment>
<evidence type="ECO:0000256" key="5">
    <source>
        <dbReference type="SAM" id="Phobius"/>
    </source>
</evidence>
<sequence length="104" mass="11787">MENLKESSVVQALLRPPLFLGVPRWFLSVELVLIVCAWMGAGMHWSSWVVTGVVFLLLHPFVAWKSRDNPWAVAMFISYIRRPVLYGNRQMLGGPSGRPSRAHP</sequence>
<keyword evidence="2 5" id="KW-0812">Transmembrane</keyword>
<accession>A0A841GSW5</accession>
<evidence type="ECO:0000256" key="1">
    <source>
        <dbReference type="ARBA" id="ARBA00004370"/>
    </source>
</evidence>
<evidence type="ECO:0000256" key="4">
    <source>
        <dbReference type="ARBA" id="ARBA00023136"/>
    </source>
</evidence>
<dbReference type="InterPro" id="IPR007792">
    <property type="entry name" value="T4SS_VirB3/TrbD/AvhB"/>
</dbReference>
<feature type="transmembrane region" description="Helical" evidence="5">
    <location>
        <begin position="21"/>
        <end position="41"/>
    </location>
</feature>
<dbReference type="GO" id="GO:0016020">
    <property type="term" value="C:membrane"/>
    <property type="evidence" value="ECO:0007669"/>
    <property type="project" value="UniProtKB-SubCell"/>
</dbReference>
<protein>
    <submittedName>
        <fullName evidence="6">Type IV secretory pathway VirB3-like protein</fullName>
    </submittedName>
</protein>
<proteinExistence type="predicted"/>
<evidence type="ECO:0000313" key="7">
    <source>
        <dbReference type="Proteomes" id="UP000582837"/>
    </source>
</evidence>
<dbReference type="AlphaFoldDB" id="A0A841GSW5"/>
<keyword evidence="7" id="KW-1185">Reference proteome</keyword>
<gene>
    <name evidence="6" type="ORF">HNQ61_002039</name>
</gene>
<evidence type="ECO:0000256" key="2">
    <source>
        <dbReference type="ARBA" id="ARBA00022692"/>
    </source>
</evidence>
<dbReference type="RefSeq" id="WP_170035801.1">
    <property type="nucleotide sequence ID" value="NZ_JABDTL010000001.1"/>
</dbReference>
<organism evidence="6 7">
    <name type="scientific">Longimicrobium terrae</name>
    <dbReference type="NCBI Taxonomy" id="1639882"/>
    <lineage>
        <taxon>Bacteria</taxon>
        <taxon>Pseudomonadati</taxon>
        <taxon>Gemmatimonadota</taxon>
        <taxon>Longimicrobiia</taxon>
        <taxon>Longimicrobiales</taxon>
        <taxon>Longimicrobiaceae</taxon>
        <taxon>Longimicrobium</taxon>
    </lineage>
</organism>
<keyword evidence="4 5" id="KW-0472">Membrane</keyword>
<dbReference type="Proteomes" id="UP000582837">
    <property type="component" value="Unassembled WGS sequence"/>
</dbReference>
<feature type="transmembrane region" description="Helical" evidence="5">
    <location>
        <begin position="47"/>
        <end position="64"/>
    </location>
</feature>
<comment type="caution">
    <text evidence="6">The sequence shown here is derived from an EMBL/GenBank/DDBJ whole genome shotgun (WGS) entry which is preliminary data.</text>
</comment>
<evidence type="ECO:0000256" key="3">
    <source>
        <dbReference type="ARBA" id="ARBA00022989"/>
    </source>
</evidence>
<evidence type="ECO:0000313" key="6">
    <source>
        <dbReference type="EMBL" id="MBB6070420.1"/>
    </source>
</evidence>
<dbReference type="Pfam" id="PF05101">
    <property type="entry name" value="VirB3"/>
    <property type="match status" value="1"/>
</dbReference>
<name>A0A841GSW5_9BACT</name>
<keyword evidence="3 5" id="KW-1133">Transmembrane helix</keyword>